<evidence type="ECO:0000313" key="2">
    <source>
        <dbReference type="Proteomes" id="UP000024635"/>
    </source>
</evidence>
<protein>
    <recommendedName>
        <fullName evidence="3">Mos1 transposase HTH domain-containing protein</fullName>
    </recommendedName>
</protein>
<name>A0A016W837_9BILA</name>
<gene>
    <name evidence="1" type="primary">Acey_s1131.g3660</name>
    <name evidence="1" type="ORF">Y032_1131g3660</name>
</gene>
<dbReference type="AlphaFoldDB" id="A0A016W837"/>
<evidence type="ECO:0000313" key="1">
    <source>
        <dbReference type="EMBL" id="EYC35153.1"/>
    </source>
</evidence>
<dbReference type="EMBL" id="JARK01000730">
    <property type="protein sequence ID" value="EYC35153.1"/>
    <property type="molecule type" value="Genomic_DNA"/>
</dbReference>
<keyword evidence="2" id="KW-1185">Reference proteome</keyword>
<evidence type="ECO:0008006" key="3">
    <source>
        <dbReference type="Google" id="ProtNLM"/>
    </source>
</evidence>
<comment type="caution">
    <text evidence="1">The sequence shown here is derived from an EMBL/GenBank/DDBJ whole genome shotgun (WGS) entry which is preliminary data.</text>
</comment>
<reference evidence="2" key="1">
    <citation type="journal article" date="2015" name="Nat. Genet.">
        <title>The genome and transcriptome of the zoonotic hookworm Ancylostoma ceylanicum identify infection-specific gene families.</title>
        <authorList>
            <person name="Schwarz E.M."/>
            <person name="Hu Y."/>
            <person name="Antoshechkin I."/>
            <person name="Miller M.M."/>
            <person name="Sternberg P.W."/>
            <person name="Aroian R.V."/>
        </authorList>
    </citation>
    <scope>NUCLEOTIDE SEQUENCE</scope>
    <source>
        <strain evidence="2">HY135</strain>
    </source>
</reference>
<accession>A0A016W837</accession>
<proteinExistence type="predicted"/>
<sequence>MSSISQNILRQSTNSSTRAAAANIRVTYGGDVVHRSTLARWDQHFDDSDISVEDRSRLGYSSLVDNTALFSALAANLRLNELCIPKLLSVLVPHELRDSDKASQLSLCGSIVNLPSRKNFLKDIPNGSENWVSHVPDHYCQRRT</sequence>
<organism evidence="1 2">
    <name type="scientific">Ancylostoma ceylanicum</name>
    <dbReference type="NCBI Taxonomy" id="53326"/>
    <lineage>
        <taxon>Eukaryota</taxon>
        <taxon>Metazoa</taxon>
        <taxon>Ecdysozoa</taxon>
        <taxon>Nematoda</taxon>
        <taxon>Chromadorea</taxon>
        <taxon>Rhabditida</taxon>
        <taxon>Rhabditina</taxon>
        <taxon>Rhabditomorpha</taxon>
        <taxon>Strongyloidea</taxon>
        <taxon>Ancylostomatidae</taxon>
        <taxon>Ancylostomatinae</taxon>
        <taxon>Ancylostoma</taxon>
    </lineage>
</organism>
<dbReference type="Proteomes" id="UP000024635">
    <property type="component" value="Unassembled WGS sequence"/>
</dbReference>